<feature type="domain" description="HNH nuclease" evidence="1">
    <location>
        <begin position="37"/>
        <end position="87"/>
    </location>
</feature>
<organism evidence="2 3">
    <name type="scientific">Aureimonas glaciei</name>
    <dbReference type="NCBI Taxonomy" id="1776957"/>
    <lineage>
        <taxon>Bacteria</taxon>
        <taxon>Pseudomonadati</taxon>
        <taxon>Pseudomonadota</taxon>
        <taxon>Alphaproteobacteria</taxon>
        <taxon>Hyphomicrobiales</taxon>
        <taxon>Aurantimonadaceae</taxon>
        <taxon>Aureimonas</taxon>
    </lineage>
</organism>
<gene>
    <name evidence="2" type="ORF">GCM10011335_37380</name>
</gene>
<dbReference type="SMART" id="SM00507">
    <property type="entry name" value="HNHc"/>
    <property type="match status" value="1"/>
</dbReference>
<dbReference type="Pfam" id="PF01844">
    <property type="entry name" value="HNH"/>
    <property type="match status" value="1"/>
</dbReference>
<sequence length="100" mass="11020">MSKLSQLPYAIGRMPNRIGTPPKIADSFYLSPEWRGLMASIKRARGSQCEKCGAKGRVLGDHIREIKDGGAKLDQANVMLLCLPCHNVKTAKAKRARVRS</sequence>
<reference evidence="2" key="1">
    <citation type="journal article" date="2014" name="Int. J. Syst. Evol. Microbiol.">
        <title>Complete genome sequence of Corynebacterium casei LMG S-19264T (=DSM 44701T), isolated from a smear-ripened cheese.</title>
        <authorList>
            <consortium name="US DOE Joint Genome Institute (JGI-PGF)"/>
            <person name="Walter F."/>
            <person name="Albersmeier A."/>
            <person name="Kalinowski J."/>
            <person name="Ruckert C."/>
        </authorList>
    </citation>
    <scope>NUCLEOTIDE SEQUENCE</scope>
    <source>
        <strain evidence="2">CGMCC 1.15493</strain>
    </source>
</reference>
<evidence type="ECO:0000313" key="3">
    <source>
        <dbReference type="Proteomes" id="UP000613160"/>
    </source>
</evidence>
<proteinExistence type="predicted"/>
<dbReference type="GO" id="GO:0004519">
    <property type="term" value="F:endonuclease activity"/>
    <property type="evidence" value="ECO:0007669"/>
    <property type="project" value="InterPro"/>
</dbReference>
<dbReference type="GO" id="GO:0008270">
    <property type="term" value="F:zinc ion binding"/>
    <property type="evidence" value="ECO:0007669"/>
    <property type="project" value="InterPro"/>
</dbReference>
<keyword evidence="3" id="KW-1185">Reference proteome</keyword>
<dbReference type="Proteomes" id="UP000613160">
    <property type="component" value="Unassembled WGS sequence"/>
</dbReference>
<dbReference type="Gene3D" id="1.10.30.50">
    <property type="match status" value="1"/>
</dbReference>
<name>A0A916Y526_9HYPH</name>
<comment type="caution">
    <text evidence="2">The sequence shown here is derived from an EMBL/GenBank/DDBJ whole genome shotgun (WGS) entry which is preliminary data.</text>
</comment>
<protein>
    <recommendedName>
        <fullName evidence="1">HNH nuclease domain-containing protein</fullName>
    </recommendedName>
</protein>
<dbReference type="AlphaFoldDB" id="A0A916Y526"/>
<dbReference type="InterPro" id="IPR002711">
    <property type="entry name" value="HNH"/>
</dbReference>
<reference evidence="2" key="2">
    <citation type="submission" date="2020-09" db="EMBL/GenBank/DDBJ databases">
        <authorList>
            <person name="Sun Q."/>
            <person name="Zhou Y."/>
        </authorList>
    </citation>
    <scope>NUCLEOTIDE SEQUENCE</scope>
    <source>
        <strain evidence="2">CGMCC 1.15493</strain>
    </source>
</reference>
<accession>A0A916Y526</accession>
<evidence type="ECO:0000259" key="1">
    <source>
        <dbReference type="SMART" id="SM00507"/>
    </source>
</evidence>
<dbReference type="GO" id="GO:0003676">
    <property type="term" value="F:nucleic acid binding"/>
    <property type="evidence" value="ECO:0007669"/>
    <property type="project" value="InterPro"/>
</dbReference>
<dbReference type="InterPro" id="IPR003615">
    <property type="entry name" value="HNH_nuc"/>
</dbReference>
<evidence type="ECO:0000313" key="2">
    <source>
        <dbReference type="EMBL" id="GGD30866.1"/>
    </source>
</evidence>
<dbReference type="EMBL" id="BMJJ01000009">
    <property type="protein sequence ID" value="GGD30866.1"/>
    <property type="molecule type" value="Genomic_DNA"/>
</dbReference>
<dbReference type="CDD" id="cd00085">
    <property type="entry name" value="HNHc"/>
    <property type="match status" value="1"/>
</dbReference>